<keyword evidence="2" id="KW-1185">Reference proteome</keyword>
<dbReference type="CDD" id="cd01427">
    <property type="entry name" value="HAD_like"/>
    <property type="match status" value="1"/>
</dbReference>
<dbReference type="InterPro" id="IPR023214">
    <property type="entry name" value="HAD_sf"/>
</dbReference>
<dbReference type="Gene3D" id="3.40.50.1000">
    <property type="entry name" value="HAD superfamily/HAD-like"/>
    <property type="match status" value="1"/>
</dbReference>
<dbReference type="AlphaFoldDB" id="A0A835YVJ5"/>
<organism evidence="1 2">
    <name type="scientific">Tribonema minus</name>
    <dbReference type="NCBI Taxonomy" id="303371"/>
    <lineage>
        <taxon>Eukaryota</taxon>
        <taxon>Sar</taxon>
        <taxon>Stramenopiles</taxon>
        <taxon>Ochrophyta</taxon>
        <taxon>PX clade</taxon>
        <taxon>Xanthophyceae</taxon>
        <taxon>Tribonematales</taxon>
        <taxon>Tribonemataceae</taxon>
        <taxon>Tribonema</taxon>
    </lineage>
</organism>
<proteinExistence type="predicted"/>
<dbReference type="PANTHER" id="PTHR43885">
    <property type="entry name" value="HALOACID DEHALOGENASE-LIKE HYDROLASE"/>
    <property type="match status" value="1"/>
</dbReference>
<dbReference type="Pfam" id="PF13419">
    <property type="entry name" value="HAD_2"/>
    <property type="match status" value="1"/>
</dbReference>
<protein>
    <submittedName>
        <fullName evidence="1">HAD-like domain-containing protein</fullName>
    </submittedName>
</protein>
<accession>A0A835YVJ5</accession>
<dbReference type="InterPro" id="IPR041492">
    <property type="entry name" value="HAD_2"/>
</dbReference>
<dbReference type="OrthoDB" id="426235at2759"/>
<dbReference type="Proteomes" id="UP000664859">
    <property type="component" value="Unassembled WGS sequence"/>
</dbReference>
<dbReference type="PANTHER" id="PTHR43885:SF1">
    <property type="entry name" value="SUPERFAMILY HYDROLASE, PUTATIVE (AFU_ORTHOLOGUE AFUA_4G13290)-RELATED"/>
    <property type="match status" value="1"/>
</dbReference>
<gene>
    <name evidence="1" type="ORF">JKP88DRAFT_165638</name>
</gene>
<evidence type="ECO:0000313" key="2">
    <source>
        <dbReference type="Proteomes" id="UP000664859"/>
    </source>
</evidence>
<dbReference type="Gene3D" id="1.10.260.80">
    <property type="match status" value="1"/>
</dbReference>
<comment type="caution">
    <text evidence="1">The sequence shown here is derived from an EMBL/GenBank/DDBJ whole genome shotgun (WGS) entry which is preliminary data.</text>
</comment>
<name>A0A835YVJ5_9STRA</name>
<feature type="non-terminal residue" evidence="1">
    <location>
        <position position="1"/>
    </location>
</feature>
<dbReference type="InterPro" id="IPR036412">
    <property type="entry name" value="HAD-like_sf"/>
</dbReference>
<evidence type="ECO:0000313" key="1">
    <source>
        <dbReference type="EMBL" id="KAG5181468.1"/>
    </source>
</evidence>
<dbReference type="EMBL" id="JAFCMP010000323">
    <property type="protein sequence ID" value="KAG5181468.1"/>
    <property type="molecule type" value="Genomic_DNA"/>
</dbReference>
<reference evidence="1" key="1">
    <citation type="submission" date="2021-02" db="EMBL/GenBank/DDBJ databases">
        <title>First Annotated Genome of the Yellow-green Alga Tribonema minus.</title>
        <authorList>
            <person name="Mahan K.M."/>
        </authorList>
    </citation>
    <scope>NUCLEOTIDE SEQUENCE</scope>
    <source>
        <strain evidence="1">UTEX B ZZ1240</strain>
    </source>
</reference>
<dbReference type="SUPFAM" id="SSF56784">
    <property type="entry name" value="HAD-like"/>
    <property type="match status" value="1"/>
</dbReference>
<sequence>DGTLTLPGHIDFAAMRRRIGIPPGTDILAQIRELPEDQQAAAVAIVEEEEMAALQKLELQPGLHELVAALRARRVRCAIATRNMAAAVDFFFTSSGLERELFAPVLTRDFAHNKPDARVALAIVRAWRLPPAAVAFVGDHVDDMACGRGAGCVTCLVRCEENDAFYAEDGGALVDHAIAALSELPALLRLPRGGGGGAAAEAAAAAEEPATAAM</sequence>